<comment type="cofactor">
    <cofactor evidence="1 13">
        <name>heme</name>
        <dbReference type="ChEBI" id="CHEBI:30413"/>
    </cofactor>
</comment>
<evidence type="ECO:0000313" key="16">
    <source>
        <dbReference type="Proteomes" id="UP001195483"/>
    </source>
</evidence>
<keyword evidence="7" id="KW-0256">Endoplasmic reticulum</keyword>
<dbReference type="GO" id="GO:0020037">
    <property type="term" value="F:heme binding"/>
    <property type="evidence" value="ECO:0007669"/>
    <property type="project" value="InterPro"/>
</dbReference>
<accession>A0AAE0TDX7</accession>
<comment type="subcellular location">
    <subcellularLocation>
        <location evidence="3">Endoplasmic reticulum membrane</location>
        <topology evidence="3">Peripheral membrane protein</topology>
    </subcellularLocation>
    <subcellularLocation>
        <location evidence="2">Microsome membrane</location>
        <topology evidence="2">Peripheral membrane protein</topology>
    </subcellularLocation>
</comment>
<evidence type="ECO:0008006" key="17">
    <source>
        <dbReference type="Google" id="ProtNLM"/>
    </source>
</evidence>
<organism evidence="15 16">
    <name type="scientific">Potamilus streckersoni</name>
    <dbReference type="NCBI Taxonomy" id="2493646"/>
    <lineage>
        <taxon>Eukaryota</taxon>
        <taxon>Metazoa</taxon>
        <taxon>Spiralia</taxon>
        <taxon>Lophotrochozoa</taxon>
        <taxon>Mollusca</taxon>
        <taxon>Bivalvia</taxon>
        <taxon>Autobranchia</taxon>
        <taxon>Heteroconchia</taxon>
        <taxon>Palaeoheterodonta</taxon>
        <taxon>Unionida</taxon>
        <taxon>Unionoidea</taxon>
        <taxon>Unionidae</taxon>
        <taxon>Ambleminae</taxon>
        <taxon>Lampsilini</taxon>
        <taxon>Potamilus</taxon>
    </lineage>
</organism>
<keyword evidence="6 13" id="KW-0479">Metal-binding</keyword>
<dbReference type="GO" id="GO:0008395">
    <property type="term" value="F:steroid hydroxylase activity"/>
    <property type="evidence" value="ECO:0007669"/>
    <property type="project" value="TreeGrafter"/>
</dbReference>
<dbReference type="Pfam" id="PF00067">
    <property type="entry name" value="p450"/>
    <property type="match status" value="1"/>
</dbReference>
<evidence type="ECO:0000256" key="13">
    <source>
        <dbReference type="PIRSR" id="PIRSR602401-1"/>
    </source>
</evidence>
<evidence type="ECO:0000256" key="7">
    <source>
        <dbReference type="ARBA" id="ARBA00022824"/>
    </source>
</evidence>
<reference evidence="15" key="2">
    <citation type="journal article" date="2021" name="Genome Biol. Evol.">
        <title>Developing a high-quality reference genome for a parasitic bivalve with doubly uniparental inheritance (Bivalvia: Unionida).</title>
        <authorList>
            <person name="Smith C.H."/>
        </authorList>
    </citation>
    <scope>NUCLEOTIDE SEQUENCE</scope>
    <source>
        <strain evidence="15">CHS0354</strain>
        <tissue evidence="15">Mantle</tissue>
    </source>
</reference>
<dbReference type="Proteomes" id="UP001195483">
    <property type="component" value="Unassembled WGS sequence"/>
</dbReference>
<evidence type="ECO:0000256" key="1">
    <source>
        <dbReference type="ARBA" id="ARBA00001971"/>
    </source>
</evidence>
<evidence type="ECO:0000256" key="6">
    <source>
        <dbReference type="ARBA" id="ARBA00022723"/>
    </source>
</evidence>
<evidence type="ECO:0000256" key="3">
    <source>
        <dbReference type="ARBA" id="ARBA00004406"/>
    </source>
</evidence>
<evidence type="ECO:0000256" key="11">
    <source>
        <dbReference type="ARBA" id="ARBA00023033"/>
    </source>
</evidence>
<dbReference type="GO" id="GO:0006082">
    <property type="term" value="P:organic acid metabolic process"/>
    <property type="evidence" value="ECO:0007669"/>
    <property type="project" value="TreeGrafter"/>
</dbReference>
<dbReference type="InterPro" id="IPR001128">
    <property type="entry name" value="Cyt_P450"/>
</dbReference>
<protein>
    <recommendedName>
        <fullName evidence="17">Cytochrome P450</fullName>
    </recommendedName>
</protein>
<dbReference type="AlphaFoldDB" id="A0AAE0TDX7"/>
<dbReference type="PRINTS" id="PR00385">
    <property type="entry name" value="P450"/>
</dbReference>
<feature type="transmembrane region" description="Helical" evidence="14">
    <location>
        <begin position="13"/>
        <end position="33"/>
    </location>
</feature>
<keyword evidence="14" id="KW-0812">Transmembrane</keyword>
<reference evidence="15" key="3">
    <citation type="submission" date="2023-05" db="EMBL/GenBank/DDBJ databases">
        <authorList>
            <person name="Smith C.H."/>
        </authorList>
    </citation>
    <scope>NUCLEOTIDE SEQUENCE</scope>
    <source>
        <strain evidence="15">CHS0354</strain>
        <tissue evidence="15">Mantle</tissue>
    </source>
</reference>
<dbReference type="PANTHER" id="PTHR24300">
    <property type="entry name" value="CYTOCHROME P450 508A4-RELATED"/>
    <property type="match status" value="1"/>
</dbReference>
<keyword evidence="5 13" id="KW-0349">Heme</keyword>
<comment type="caution">
    <text evidence="15">The sequence shown here is derived from an EMBL/GenBank/DDBJ whole genome shotgun (WGS) entry which is preliminary data.</text>
</comment>
<dbReference type="InterPro" id="IPR050182">
    <property type="entry name" value="Cytochrome_P450_fam2"/>
</dbReference>
<evidence type="ECO:0000256" key="14">
    <source>
        <dbReference type="SAM" id="Phobius"/>
    </source>
</evidence>
<sequence length="498" mass="57253">MEWFAHALSYVRISMNFINIYAIIAIIFAFYVAKYVGDKIMKYPPGPVSLPLIGNYFQLTGSESLHKKLLTIWKQYGSIYRLNILGYNFVIINGHELIREALVNKGDSFRFRPISFPSCLGQGIIWSNGEEWHKFRKILQFASRDVSLGRHVMEEYIMEGVQNVAEEMITSMEQPTRLKNIIQKAVLNVFCKYILRVRYNFDDRLFIKLLESIQTISDSALSKFPESFQTFNPIIPLSLQTKIENKKYREAVDTVKGVILNIMKEIMRIPSGQKEGLIGKLLKDKDTSITEDQLVGVLVDILTHGFEASSSCILWCFLYLLQNSDVQRHCRMEIAEKIGFKRPISYKDKDALHFINATISEVQRISTPDPISRPYYTQETVVVEGYTIPSGSHVLFHTYSAHMDHTYWKRPHEFRPKHFLDMAGNLTKHEAFFPFGIGPRSCTGEAFASQTVFLFVSNMLQRFQFMSPVGEQAPSAERDHVASRYPDNFALCAIPSEL</sequence>
<comment type="similarity">
    <text evidence="4">Belongs to the cytochrome P450 family.</text>
</comment>
<dbReference type="GO" id="GO:0006805">
    <property type="term" value="P:xenobiotic metabolic process"/>
    <property type="evidence" value="ECO:0007669"/>
    <property type="project" value="TreeGrafter"/>
</dbReference>
<evidence type="ECO:0000256" key="4">
    <source>
        <dbReference type="ARBA" id="ARBA00010617"/>
    </source>
</evidence>
<keyword evidence="9" id="KW-0560">Oxidoreductase</keyword>
<evidence type="ECO:0000256" key="5">
    <source>
        <dbReference type="ARBA" id="ARBA00022617"/>
    </source>
</evidence>
<dbReference type="GO" id="GO:0005789">
    <property type="term" value="C:endoplasmic reticulum membrane"/>
    <property type="evidence" value="ECO:0007669"/>
    <property type="project" value="UniProtKB-SubCell"/>
</dbReference>
<keyword evidence="12 14" id="KW-0472">Membrane</keyword>
<keyword evidence="8" id="KW-0492">Microsome</keyword>
<keyword evidence="11" id="KW-0503">Monooxygenase</keyword>
<evidence type="ECO:0000256" key="12">
    <source>
        <dbReference type="ARBA" id="ARBA00023136"/>
    </source>
</evidence>
<feature type="binding site" description="axial binding residue" evidence="13">
    <location>
        <position position="442"/>
    </location>
    <ligand>
        <name>heme</name>
        <dbReference type="ChEBI" id="CHEBI:30413"/>
    </ligand>
    <ligandPart>
        <name>Fe</name>
        <dbReference type="ChEBI" id="CHEBI:18248"/>
    </ligandPart>
</feature>
<keyword evidence="10 13" id="KW-0408">Iron</keyword>
<reference evidence="15" key="1">
    <citation type="journal article" date="2021" name="Genome Biol. Evol.">
        <title>A High-Quality Reference Genome for a Parasitic Bivalve with Doubly Uniparental Inheritance (Bivalvia: Unionida).</title>
        <authorList>
            <person name="Smith C.H."/>
        </authorList>
    </citation>
    <scope>NUCLEOTIDE SEQUENCE</scope>
    <source>
        <strain evidence="15">CHS0354</strain>
    </source>
</reference>
<proteinExistence type="inferred from homology"/>
<dbReference type="InterPro" id="IPR036396">
    <property type="entry name" value="Cyt_P450_sf"/>
</dbReference>
<evidence type="ECO:0000256" key="2">
    <source>
        <dbReference type="ARBA" id="ARBA00004174"/>
    </source>
</evidence>
<dbReference type="FunFam" id="1.10.630.10:FF:000238">
    <property type="entry name" value="Cytochrome P450 2A6"/>
    <property type="match status" value="1"/>
</dbReference>
<evidence type="ECO:0000256" key="8">
    <source>
        <dbReference type="ARBA" id="ARBA00022848"/>
    </source>
</evidence>
<keyword evidence="14" id="KW-1133">Transmembrane helix</keyword>
<name>A0AAE0TDX7_9BIVA</name>
<dbReference type="InterPro" id="IPR002401">
    <property type="entry name" value="Cyt_P450_E_grp-I"/>
</dbReference>
<evidence type="ECO:0000313" key="15">
    <source>
        <dbReference type="EMBL" id="KAK3608544.1"/>
    </source>
</evidence>
<dbReference type="PRINTS" id="PR00463">
    <property type="entry name" value="EP450I"/>
</dbReference>
<dbReference type="EMBL" id="JAEAOA010002356">
    <property type="protein sequence ID" value="KAK3608544.1"/>
    <property type="molecule type" value="Genomic_DNA"/>
</dbReference>
<evidence type="ECO:0000256" key="9">
    <source>
        <dbReference type="ARBA" id="ARBA00023002"/>
    </source>
</evidence>
<evidence type="ECO:0000256" key="10">
    <source>
        <dbReference type="ARBA" id="ARBA00023004"/>
    </source>
</evidence>
<dbReference type="PANTHER" id="PTHR24300:SF403">
    <property type="entry name" value="CYTOCHROME P450 306A1"/>
    <property type="match status" value="1"/>
</dbReference>
<gene>
    <name evidence="15" type="ORF">CHS0354_042521</name>
</gene>
<dbReference type="SUPFAM" id="SSF48264">
    <property type="entry name" value="Cytochrome P450"/>
    <property type="match status" value="1"/>
</dbReference>
<dbReference type="GO" id="GO:0016712">
    <property type="term" value="F:oxidoreductase activity, acting on paired donors, with incorporation or reduction of molecular oxygen, reduced flavin or flavoprotein as one donor, and incorporation of one atom of oxygen"/>
    <property type="evidence" value="ECO:0007669"/>
    <property type="project" value="TreeGrafter"/>
</dbReference>
<dbReference type="Gene3D" id="1.10.630.10">
    <property type="entry name" value="Cytochrome P450"/>
    <property type="match status" value="1"/>
</dbReference>
<dbReference type="GO" id="GO:0005506">
    <property type="term" value="F:iron ion binding"/>
    <property type="evidence" value="ECO:0007669"/>
    <property type="project" value="InterPro"/>
</dbReference>
<keyword evidence="16" id="KW-1185">Reference proteome</keyword>